<accession>E2BEZ8</accession>
<sequence length="38" mass="4284">NIAVADENVENAPQMSIRRHAQQTNLSYSTTPRILTKD</sequence>
<evidence type="ECO:0000313" key="2">
    <source>
        <dbReference type="EMBL" id="EFN85721.1"/>
    </source>
</evidence>
<proteinExistence type="predicted"/>
<name>E2BEZ8_HARSA</name>
<organism evidence="3">
    <name type="scientific">Harpegnathos saltator</name>
    <name type="common">Jerdon's jumping ant</name>
    <dbReference type="NCBI Taxonomy" id="610380"/>
    <lineage>
        <taxon>Eukaryota</taxon>
        <taxon>Metazoa</taxon>
        <taxon>Ecdysozoa</taxon>
        <taxon>Arthropoda</taxon>
        <taxon>Hexapoda</taxon>
        <taxon>Insecta</taxon>
        <taxon>Pterygota</taxon>
        <taxon>Neoptera</taxon>
        <taxon>Endopterygota</taxon>
        <taxon>Hymenoptera</taxon>
        <taxon>Apocrita</taxon>
        <taxon>Aculeata</taxon>
        <taxon>Formicoidea</taxon>
        <taxon>Formicidae</taxon>
        <taxon>Ponerinae</taxon>
        <taxon>Ponerini</taxon>
        <taxon>Harpegnathos</taxon>
    </lineage>
</organism>
<evidence type="ECO:0000256" key="1">
    <source>
        <dbReference type="SAM" id="MobiDB-lite"/>
    </source>
</evidence>
<protein>
    <submittedName>
        <fullName evidence="2">Uncharacterized protein</fullName>
    </submittedName>
</protein>
<evidence type="ECO:0000313" key="3">
    <source>
        <dbReference type="Proteomes" id="UP000008237"/>
    </source>
</evidence>
<dbReference type="InParanoid" id="E2BEZ8"/>
<dbReference type="AlphaFoldDB" id="E2BEZ8"/>
<feature type="non-terminal residue" evidence="2">
    <location>
        <position position="38"/>
    </location>
</feature>
<dbReference type="EMBL" id="GL447903">
    <property type="protein sequence ID" value="EFN85721.1"/>
    <property type="molecule type" value="Genomic_DNA"/>
</dbReference>
<feature type="non-terminal residue" evidence="2">
    <location>
        <position position="1"/>
    </location>
</feature>
<feature type="region of interest" description="Disordered" evidence="1">
    <location>
        <begin position="1"/>
        <end position="38"/>
    </location>
</feature>
<feature type="compositionally biased region" description="Polar residues" evidence="1">
    <location>
        <begin position="22"/>
        <end position="38"/>
    </location>
</feature>
<reference evidence="2 3" key="1">
    <citation type="journal article" date="2010" name="Science">
        <title>Genomic comparison of the ants Camponotus floridanus and Harpegnathos saltator.</title>
        <authorList>
            <person name="Bonasio R."/>
            <person name="Zhang G."/>
            <person name="Ye C."/>
            <person name="Mutti N.S."/>
            <person name="Fang X."/>
            <person name="Qin N."/>
            <person name="Donahue G."/>
            <person name="Yang P."/>
            <person name="Li Q."/>
            <person name="Li C."/>
            <person name="Zhang P."/>
            <person name="Huang Z."/>
            <person name="Berger S.L."/>
            <person name="Reinberg D."/>
            <person name="Wang J."/>
            <person name="Liebig J."/>
        </authorList>
    </citation>
    <scope>NUCLEOTIDE SEQUENCE [LARGE SCALE GENOMIC DNA]</scope>
    <source>
        <strain evidence="2 3">R22 G/1</strain>
    </source>
</reference>
<keyword evidence="3" id="KW-1185">Reference proteome</keyword>
<dbReference type="Proteomes" id="UP000008237">
    <property type="component" value="Unassembled WGS sequence"/>
</dbReference>
<gene>
    <name evidence="2" type="ORF">EAI_11582</name>
</gene>